<evidence type="ECO:0000256" key="3">
    <source>
        <dbReference type="ARBA" id="ARBA00022475"/>
    </source>
</evidence>
<feature type="domain" description="ABC transmembrane type-1" evidence="8">
    <location>
        <begin position="65"/>
        <end position="279"/>
    </location>
</feature>
<comment type="subcellular location">
    <subcellularLocation>
        <location evidence="1 7">Cell membrane</location>
        <topology evidence="1 7">Multi-pass membrane protein</topology>
    </subcellularLocation>
</comment>
<evidence type="ECO:0000256" key="5">
    <source>
        <dbReference type="ARBA" id="ARBA00022989"/>
    </source>
</evidence>
<dbReference type="SUPFAM" id="SSF161098">
    <property type="entry name" value="MetI-like"/>
    <property type="match status" value="1"/>
</dbReference>
<keyword evidence="2 7" id="KW-0813">Transport</keyword>
<evidence type="ECO:0000256" key="2">
    <source>
        <dbReference type="ARBA" id="ARBA00022448"/>
    </source>
</evidence>
<dbReference type="RefSeq" id="WP_213517650.1">
    <property type="nucleotide sequence ID" value="NZ_BOSE01000007.1"/>
</dbReference>
<keyword evidence="5 7" id="KW-1133">Transmembrane helix</keyword>
<proteinExistence type="inferred from homology"/>
<evidence type="ECO:0000313" key="10">
    <source>
        <dbReference type="Proteomes" id="UP000683139"/>
    </source>
</evidence>
<keyword evidence="6 7" id="KW-0472">Membrane</keyword>
<keyword evidence="4 7" id="KW-0812">Transmembrane</keyword>
<dbReference type="PANTHER" id="PTHR30193:SF37">
    <property type="entry name" value="INNER MEMBRANE ABC TRANSPORTER PERMEASE PROTEIN YCJO"/>
    <property type="match status" value="1"/>
</dbReference>
<feature type="transmembrane region" description="Helical" evidence="7">
    <location>
        <begin position="152"/>
        <end position="177"/>
    </location>
</feature>
<feature type="transmembrane region" description="Helical" evidence="7">
    <location>
        <begin position="7"/>
        <end position="34"/>
    </location>
</feature>
<dbReference type="GO" id="GO:0055085">
    <property type="term" value="P:transmembrane transport"/>
    <property type="evidence" value="ECO:0007669"/>
    <property type="project" value="InterPro"/>
</dbReference>
<gene>
    <name evidence="9" type="primary">msmF_2</name>
    <name evidence="9" type="ORF">J40TS1_34960</name>
</gene>
<evidence type="ECO:0000256" key="7">
    <source>
        <dbReference type="RuleBase" id="RU363032"/>
    </source>
</evidence>
<dbReference type="Proteomes" id="UP000683139">
    <property type="component" value="Unassembled WGS sequence"/>
</dbReference>
<accession>A0A919YTG8</accession>
<organism evidence="9 10">
    <name type="scientific">Paenibacillus montaniterrae</name>
    <dbReference type="NCBI Taxonomy" id="429341"/>
    <lineage>
        <taxon>Bacteria</taxon>
        <taxon>Bacillati</taxon>
        <taxon>Bacillota</taxon>
        <taxon>Bacilli</taxon>
        <taxon>Bacillales</taxon>
        <taxon>Paenibacillaceae</taxon>
        <taxon>Paenibacillus</taxon>
    </lineage>
</organism>
<protein>
    <submittedName>
        <fullName evidence="9">Sugar ABC transporter permease</fullName>
    </submittedName>
</protein>
<dbReference type="GO" id="GO:0005886">
    <property type="term" value="C:plasma membrane"/>
    <property type="evidence" value="ECO:0007669"/>
    <property type="project" value="UniProtKB-SubCell"/>
</dbReference>
<dbReference type="InterPro" id="IPR035906">
    <property type="entry name" value="MetI-like_sf"/>
</dbReference>
<evidence type="ECO:0000256" key="4">
    <source>
        <dbReference type="ARBA" id="ARBA00022692"/>
    </source>
</evidence>
<dbReference type="EMBL" id="BOSE01000007">
    <property type="protein sequence ID" value="GIP17854.1"/>
    <property type="molecule type" value="Genomic_DNA"/>
</dbReference>
<dbReference type="Pfam" id="PF00528">
    <property type="entry name" value="BPD_transp_1"/>
    <property type="match status" value="1"/>
</dbReference>
<dbReference type="AlphaFoldDB" id="A0A919YTG8"/>
<sequence>MKKHLRLLPFILPGLVLYAVLFMYPTISALYYSFTNWDGLSPSYQYVGLQNYVKVSEDIIFRKSLGNNVKFMLTVVLIQTVVSLLLALQIYKKSKLNVFLRALYFLPTILSSVSVGFIWTFIYDSNLGALNKLLQIIGLESLAQNWLGNPGIAIFSIAAVQAWAHIGQMAVLFVAGLQSIPAEIKEAAILDGASQTGLFFRITWPLLAPAAAIVVSYTTIQSFKAFDLVFTMTGGGPNYATEILSTYIYSSAFLNYAFGKAATASVYFLLLIAVITFLQFKLLRTDRVSY</sequence>
<dbReference type="CDD" id="cd06261">
    <property type="entry name" value="TM_PBP2"/>
    <property type="match status" value="1"/>
</dbReference>
<evidence type="ECO:0000256" key="1">
    <source>
        <dbReference type="ARBA" id="ARBA00004651"/>
    </source>
</evidence>
<feature type="transmembrane region" description="Helical" evidence="7">
    <location>
        <begin position="198"/>
        <end position="220"/>
    </location>
</feature>
<evidence type="ECO:0000259" key="8">
    <source>
        <dbReference type="PROSITE" id="PS50928"/>
    </source>
</evidence>
<feature type="transmembrane region" description="Helical" evidence="7">
    <location>
        <begin position="71"/>
        <end position="91"/>
    </location>
</feature>
<dbReference type="InterPro" id="IPR000515">
    <property type="entry name" value="MetI-like"/>
</dbReference>
<keyword evidence="3" id="KW-1003">Cell membrane</keyword>
<dbReference type="Gene3D" id="1.10.3720.10">
    <property type="entry name" value="MetI-like"/>
    <property type="match status" value="1"/>
</dbReference>
<evidence type="ECO:0000256" key="6">
    <source>
        <dbReference type="ARBA" id="ARBA00023136"/>
    </source>
</evidence>
<dbReference type="InterPro" id="IPR051393">
    <property type="entry name" value="ABC_transporter_permease"/>
</dbReference>
<dbReference type="PROSITE" id="PS50928">
    <property type="entry name" value="ABC_TM1"/>
    <property type="match status" value="1"/>
</dbReference>
<evidence type="ECO:0000313" key="9">
    <source>
        <dbReference type="EMBL" id="GIP17854.1"/>
    </source>
</evidence>
<dbReference type="PANTHER" id="PTHR30193">
    <property type="entry name" value="ABC TRANSPORTER PERMEASE PROTEIN"/>
    <property type="match status" value="1"/>
</dbReference>
<reference evidence="9" key="1">
    <citation type="submission" date="2021-03" db="EMBL/GenBank/DDBJ databases">
        <title>Antimicrobial resistance genes in bacteria isolated from Japanese honey, and their potential for conferring macrolide and lincosamide resistance in the American foulbrood pathogen Paenibacillus larvae.</title>
        <authorList>
            <person name="Okamoto M."/>
            <person name="Kumagai M."/>
            <person name="Kanamori H."/>
            <person name="Takamatsu D."/>
        </authorList>
    </citation>
    <scope>NUCLEOTIDE SEQUENCE</scope>
    <source>
        <strain evidence="9">J40TS1</strain>
    </source>
</reference>
<keyword evidence="10" id="KW-1185">Reference proteome</keyword>
<comment type="similarity">
    <text evidence="7">Belongs to the binding-protein-dependent transport system permease family.</text>
</comment>
<name>A0A919YTG8_9BACL</name>
<comment type="caution">
    <text evidence="9">The sequence shown here is derived from an EMBL/GenBank/DDBJ whole genome shotgun (WGS) entry which is preliminary data.</text>
</comment>
<feature type="transmembrane region" description="Helical" evidence="7">
    <location>
        <begin position="103"/>
        <end position="123"/>
    </location>
</feature>
<feature type="transmembrane region" description="Helical" evidence="7">
    <location>
        <begin position="264"/>
        <end position="283"/>
    </location>
</feature>